<keyword evidence="9" id="KW-0479">Metal-binding</keyword>
<comment type="caution">
    <text evidence="13">The sequence shown here is derived from an EMBL/GenBank/DDBJ whole genome shotgun (WGS) entry which is preliminary data.</text>
</comment>
<dbReference type="CDD" id="cd09274">
    <property type="entry name" value="RNase_HI_RT_Ty3"/>
    <property type="match status" value="1"/>
</dbReference>
<evidence type="ECO:0000256" key="5">
    <source>
        <dbReference type="ARBA" id="ARBA00022750"/>
    </source>
</evidence>
<evidence type="ECO:0000259" key="12">
    <source>
        <dbReference type="PROSITE" id="PS50994"/>
    </source>
</evidence>
<sequence>MATKVEADLSQLIQILSKQLEIQEKRFESQLQFQQEQIRRLDSSVNDPAKINALPSYQFPAFDPSVDLWKEYLSRFITFSGANSIPEPKKCLVFLTIQSKAVYQLVKTAAAQFEVPKDVDNLTWSEVMSIMDGNFNSKKFVVRERHRFYTENRRKPHQSIQEFAAKVRERASTCDFSTIKDPLDEALKTGFICGVNNEAVLKAIFHRSAEELTFKEIVEIAVEVEEASRNAKDQISDGTEEISKITKPQKDFSLEKKQTAAGECYTCGGKGHFRQNCKYRREKCNFCHLEGHLEKVCKRRGFSFSSRNFKNRGVKNVVSTIEDKIHLPLILGQFKIVFEVDTGSLDNFISYTNWVKLNKPQLKFISTEYKSATGSEIETMGYFRMEIRQCGDKNTSGRHSLNFVVTKHHNLNLLGLRSLKTLQISVDTLLHSKSSQLHSVKNNTLQTKCKELCQEFESLWDPELGCVKDVEIEIKFKENFKPLFCKPRPVAYALKEDVEKQLEEGIKKGVWVPVQFNDCGTPIVPVKKGETGKLRICGDYSVWVNETLEDHRYPIPSPDGLLNQLGGCHYYSKIDLSEAYNQVKISPESQKRLAISTHKGVFLQTRLPFGIKSAPGYFQELMAKLTAGLQGVATYLDDILVSGTDDDSHISNLRALFQRLSDNGLKCNLKKCVFAQAHVDYLGHTLTLDGICKGSGADAVLQMRRPYDLSSLKSFLGSVQFYHKFIQNLATVASPLYELTSKGKEWEWNHIHERSFNSLKKILASDVVLAHYDPALQIGIACDASSVGLGAVLFQRYEDGSERPIANASKTLNQSQRNYAQIHREALAIIYALGKYHQFLYGREFIIDTDQKPLLSLFGMNRPTPTMAANRLARWANILSRYDYKIEYRNTKEHGNADALSRLADKPDYNFDRQEGKEDHDTVCKISSFSRQINIKNPQIIIEATAKDPITSGAMQMLRNGWAEKVPKELLNFKKNANALSIENNCLLYGNRLVIPEVLQKDVLKILHLGHLGVQKMKSLARSAVFWTGIDGDIESLCRKCIRCDLYRNQLPKLENHPWEAEKNPWVRIHIDHAVNFFGTNWLIIVDSYSRYPCVHKTSSLSSESTIRLLEEDFAHFGYPLTIVSDNGTSFSSDEFTSWCDKRGITWISGAPYHPATNGLAERFVQTFKRALQRSTLSPDQALLEFLIQYRRTPQSNGKSPGELLNGRVIRSQIDTFRPIENWKTTREFEIPKSYEFIKMGSPCYVKNERRKDDKSPKWIPATISKILGHRHALVKYENSSLEVKRHFEQLRPRYPQKDDSDFPLYLPNWNSKNHARCQLSKLPESSDTGQPIPRRSARIRKQTKFYQSSTWPRKSFKRKRGGVMSIINKVLKNTYLPC</sequence>
<name>A0A0C2J982_THEKT</name>
<dbReference type="OrthoDB" id="5956516at2759"/>
<dbReference type="Pfam" id="PF00665">
    <property type="entry name" value="rve"/>
    <property type="match status" value="1"/>
</dbReference>
<dbReference type="InterPro" id="IPR043502">
    <property type="entry name" value="DNA/RNA_pol_sf"/>
</dbReference>
<reference evidence="13 14" key="1">
    <citation type="journal article" date="2014" name="Genome Biol. Evol.">
        <title>The genome of the myxosporean Thelohanellus kitauei shows adaptations to nutrient acquisition within its fish host.</title>
        <authorList>
            <person name="Yang Y."/>
            <person name="Xiong J."/>
            <person name="Zhou Z."/>
            <person name="Huo F."/>
            <person name="Miao W."/>
            <person name="Ran C."/>
            <person name="Liu Y."/>
            <person name="Zhang J."/>
            <person name="Feng J."/>
            <person name="Wang M."/>
            <person name="Wang M."/>
            <person name="Wang L."/>
            <person name="Yao B."/>
        </authorList>
    </citation>
    <scope>NUCLEOTIDE SEQUENCE [LARGE SCALE GENOMIC DNA]</scope>
    <source>
        <strain evidence="13">Wuqing</strain>
    </source>
</reference>
<feature type="domain" description="Reverse transcriptase" evidence="11">
    <location>
        <begin position="505"/>
        <end position="686"/>
    </location>
</feature>
<evidence type="ECO:0000256" key="7">
    <source>
        <dbReference type="ARBA" id="ARBA00023125"/>
    </source>
</evidence>
<dbReference type="InterPro" id="IPR036397">
    <property type="entry name" value="RNaseH_sf"/>
</dbReference>
<dbReference type="Gene3D" id="1.10.340.70">
    <property type="match status" value="1"/>
</dbReference>
<evidence type="ECO:0000256" key="3">
    <source>
        <dbReference type="ARBA" id="ARBA00022695"/>
    </source>
</evidence>
<proteinExistence type="predicted"/>
<evidence type="ECO:0000313" key="14">
    <source>
        <dbReference type="Proteomes" id="UP000031668"/>
    </source>
</evidence>
<evidence type="ECO:0000256" key="9">
    <source>
        <dbReference type="PROSITE-ProRule" id="PRU00047"/>
    </source>
</evidence>
<dbReference type="GO" id="GO:0004190">
    <property type="term" value="F:aspartic-type endopeptidase activity"/>
    <property type="evidence" value="ECO:0007669"/>
    <property type="project" value="UniProtKB-KW"/>
</dbReference>
<keyword evidence="4" id="KW-0540">Nuclease</keyword>
<dbReference type="Gene3D" id="3.10.10.10">
    <property type="entry name" value="HIV Type 1 Reverse Transcriptase, subunit A, domain 1"/>
    <property type="match status" value="1"/>
</dbReference>
<dbReference type="GO" id="GO:0016779">
    <property type="term" value="F:nucleotidyltransferase activity"/>
    <property type="evidence" value="ECO:0007669"/>
    <property type="project" value="UniProtKB-KW"/>
</dbReference>
<dbReference type="PROSITE" id="PS50158">
    <property type="entry name" value="ZF_CCHC"/>
    <property type="match status" value="1"/>
</dbReference>
<dbReference type="PANTHER" id="PTHR37984:SF5">
    <property type="entry name" value="PROTEIN NYNRIN-LIKE"/>
    <property type="match status" value="1"/>
</dbReference>
<keyword evidence="1" id="KW-0645">Protease</keyword>
<keyword evidence="9" id="KW-0862">Zinc</keyword>
<dbReference type="SMART" id="SM00343">
    <property type="entry name" value="ZnF_C2HC"/>
    <property type="match status" value="2"/>
</dbReference>
<dbReference type="InterPro" id="IPR001878">
    <property type="entry name" value="Znf_CCHC"/>
</dbReference>
<dbReference type="Gene3D" id="4.10.60.10">
    <property type="entry name" value="Zinc finger, CCHC-type"/>
    <property type="match status" value="1"/>
</dbReference>
<dbReference type="GO" id="GO:0015074">
    <property type="term" value="P:DNA integration"/>
    <property type="evidence" value="ECO:0007669"/>
    <property type="project" value="InterPro"/>
</dbReference>
<feature type="domain" description="CCHC-type" evidence="10">
    <location>
        <begin position="264"/>
        <end position="278"/>
    </location>
</feature>
<dbReference type="InterPro" id="IPR036875">
    <property type="entry name" value="Znf_CCHC_sf"/>
</dbReference>
<dbReference type="SUPFAM" id="SSF50630">
    <property type="entry name" value="Acid proteases"/>
    <property type="match status" value="1"/>
</dbReference>
<dbReference type="CDD" id="cd01647">
    <property type="entry name" value="RT_LTR"/>
    <property type="match status" value="1"/>
</dbReference>
<dbReference type="Gene3D" id="3.10.20.370">
    <property type="match status" value="1"/>
</dbReference>
<dbReference type="PROSITE" id="PS50878">
    <property type="entry name" value="RT_POL"/>
    <property type="match status" value="1"/>
</dbReference>
<dbReference type="FunFam" id="3.10.20.370:FF:000001">
    <property type="entry name" value="Retrovirus-related Pol polyprotein from transposon 17.6-like protein"/>
    <property type="match status" value="1"/>
</dbReference>
<dbReference type="OMA" id="MENIPND"/>
<evidence type="ECO:0000259" key="11">
    <source>
        <dbReference type="PROSITE" id="PS50878"/>
    </source>
</evidence>
<dbReference type="PROSITE" id="PS50994">
    <property type="entry name" value="INTEGRASE"/>
    <property type="match status" value="1"/>
</dbReference>
<dbReference type="Pfam" id="PF00078">
    <property type="entry name" value="RVT_1"/>
    <property type="match status" value="1"/>
</dbReference>
<dbReference type="GO" id="GO:0008270">
    <property type="term" value="F:zinc ion binding"/>
    <property type="evidence" value="ECO:0007669"/>
    <property type="project" value="UniProtKB-KW"/>
</dbReference>
<dbReference type="SUPFAM" id="SSF57756">
    <property type="entry name" value="Retrovirus zinc finger-like domains"/>
    <property type="match status" value="1"/>
</dbReference>
<evidence type="ECO:0000256" key="1">
    <source>
        <dbReference type="ARBA" id="ARBA00022670"/>
    </source>
</evidence>
<keyword evidence="6" id="KW-0255">Endonuclease</keyword>
<keyword evidence="6" id="KW-0378">Hydrolase</keyword>
<gene>
    <name evidence="13" type="ORF">RF11_13301</name>
</gene>
<protein>
    <submittedName>
        <fullName evidence="13">Transposon Tf2-6 polyprotein</fullName>
    </submittedName>
</protein>
<keyword evidence="5" id="KW-0064">Aspartyl protease</keyword>
<evidence type="ECO:0000313" key="13">
    <source>
        <dbReference type="EMBL" id="KII74379.1"/>
    </source>
</evidence>
<keyword evidence="7" id="KW-0238">DNA-binding</keyword>
<evidence type="ECO:0000256" key="2">
    <source>
        <dbReference type="ARBA" id="ARBA00022679"/>
    </source>
</evidence>
<dbReference type="InterPro" id="IPR012337">
    <property type="entry name" value="RNaseH-like_sf"/>
</dbReference>
<dbReference type="InterPro" id="IPR041577">
    <property type="entry name" value="RT_RNaseH_2"/>
</dbReference>
<dbReference type="InterPro" id="IPR050951">
    <property type="entry name" value="Retrovirus_Pol_polyprotein"/>
</dbReference>
<dbReference type="SUPFAM" id="SSF53098">
    <property type="entry name" value="Ribonuclease H-like"/>
    <property type="match status" value="1"/>
</dbReference>
<keyword evidence="14" id="KW-1185">Reference proteome</keyword>
<dbReference type="InterPro" id="IPR000477">
    <property type="entry name" value="RT_dom"/>
</dbReference>
<dbReference type="FunFam" id="1.10.340.70:FF:000003">
    <property type="entry name" value="Protein CBG25708"/>
    <property type="match status" value="1"/>
</dbReference>
<dbReference type="Gene3D" id="3.30.70.270">
    <property type="match status" value="2"/>
</dbReference>
<dbReference type="GO" id="GO:0006508">
    <property type="term" value="P:proteolysis"/>
    <property type="evidence" value="ECO:0007669"/>
    <property type="project" value="UniProtKB-KW"/>
</dbReference>
<dbReference type="SUPFAM" id="SSF56672">
    <property type="entry name" value="DNA/RNA polymerases"/>
    <property type="match status" value="1"/>
</dbReference>
<evidence type="ECO:0000256" key="4">
    <source>
        <dbReference type="ARBA" id="ARBA00022722"/>
    </source>
</evidence>
<dbReference type="Pfam" id="PF17921">
    <property type="entry name" value="Integrase_H2C2"/>
    <property type="match status" value="1"/>
</dbReference>
<dbReference type="InterPro" id="IPR001584">
    <property type="entry name" value="Integrase_cat-core"/>
</dbReference>
<dbReference type="GO" id="GO:0003677">
    <property type="term" value="F:DNA binding"/>
    <property type="evidence" value="ECO:0007669"/>
    <property type="project" value="UniProtKB-KW"/>
</dbReference>
<accession>A0A0C2J982</accession>
<dbReference type="Gene3D" id="3.30.420.10">
    <property type="entry name" value="Ribonuclease H-like superfamily/Ribonuclease H"/>
    <property type="match status" value="1"/>
</dbReference>
<feature type="domain" description="Integrase catalytic" evidence="12">
    <location>
        <begin position="1048"/>
        <end position="1227"/>
    </location>
</feature>
<dbReference type="Proteomes" id="UP000031668">
    <property type="component" value="Unassembled WGS sequence"/>
</dbReference>
<dbReference type="InterPro" id="IPR041588">
    <property type="entry name" value="Integrase_H2C2"/>
</dbReference>
<dbReference type="Pfam" id="PF17919">
    <property type="entry name" value="RT_RNaseH_2"/>
    <property type="match status" value="1"/>
</dbReference>
<keyword evidence="3" id="KW-0548">Nucleotidyltransferase</keyword>
<dbReference type="InterPro" id="IPR021109">
    <property type="entry name" value="Peptidase_aspartic_dom_sf"/>
</dbReference>
<dbReference type="GO" id="GO:0004519">
    <property type="term" value="F:endonuclease activity"/>
    <property type="evidence" value="ECO:0007669"/>
    <property type="project" value="UniProtKB-KW"/>
</dbReference>
<keyword evidence="9" id="KW-0863">Zinc-finger</keyword>
<keyword evidence="2" id="KW-0808">Transferase</keyword>
<dbReference type="PANTHER" id="PTHR37984">
    <property type="entry name" value="PROTEIN CBG26694"/>
    <property type="match status" value="1"/>
</dbReference>
<evidence type="ECO:0000256" key="6">
    <source>
        <dbReference type="ARBA" id="ARBA00022759"/>
    </source>
</evidence>
<dbReference type="FunFam" id="3.30.70.270:FF:000020">
    <property type="entry name" value="Transposon Tf2-6 polyprotein-like Protein"/>
    <property type="match status" value="1"/>
</dbReference>
<organism evidence="13 14">
    <name type="scientific">Thelohanellus kitauei</name>
    <name type="common">Myxosporean</name>
    <dbReference type="NCBI Taxonomy" id="669202"/>
    <lineage>
        <taxon>Eukaryota</taxon>
        <taxon>Metazoa</taxon>
        <taxon>Cnidaria</taxon>
        <taxon>Myxozoa</taxon>
        <taxon>Myxosporea</taxon>
        <taxon>Bivalvulida</taxon>
        <taxon>Platysporina</taxon>
        <taxon>Myxobolidae</taxon>
        <taxon>Thelohanellus</taxon>
    </lineage>
</organism>
<keyword evidence="8" id="KW-0511">Multifunctional enzyme</keyword>
<evidence type="ECO:0000256" key="8">
    <source>
        <dbReference type="ARBA" id="ARBA00023268"/>
    </source>
</evidence>
<evidence type="ECO:0000259" key="10">
    <source>
        <dbReference type="PROSITE" id="PS50158"/>
    </source>
</evidence>
<dbReference type="EMBL" id="JWZT01000435">
    <property type="protein sequence ID" value="KII74379.1"/>
    <property type="molecule type" value="Genomic_DNA"/>
</dbReference>
<dbReference type="InterPro" id="IPR043128">
    <property type="entry name" value="Rev_trsase/Diguanyl_cyclase"/>
</dbReference>